<evidence type="ECO:0000256" key="1">
    <source>
        <dbReference type="ARBA" id="ARBA00004123"/>
    </source>
</evidence>
<dbReference type="GO" id="GO:0045944">
    <property type="term" value="P:positive regulation of transcription by RNA polymerase II"/>
    <property type="evidence" value="ECO:0007669"/>
    <property type="project" value="TreeGrafter"/>
</dbReference>
<evidence type="ECO:0000256" key="10">
    <source>
        <dbReference type="ARBA" id="ARBA00032008"/>
    </source>
</evidence>
<evidence type="ECO:0000256" key="3">
    <source>
        <dbReference type="ARBA" id="ARBA00019618"/>
    </source>
</evidence>
<dbReference type="GO" id="GO:0016592">
    <property type="term" value="C:mediator complex"/>
    <property type="evidence" value="ECO:0007669"/>
    <property type="project" value="InterPro"/>
</dbReference>
<evidence type="ECO:0000256" key="5">
    <source>
        <dbReference type="ARBA" id="ARBA00023015"/>
    </source>
</evidence>
<dbReference type="InterPro" id="IPR041285">
    <property type="entry name" value="MID_MedPIWI"/>
</dbReference>
<dbReference type="GeneID" id="75913637"/>
<dbReference type="GO" id="GO:0003713">
    <property type="term" value="F:transcription coactivator activity"/>
    <property type="evidence" value="ECO:0007669"/>
    <property type="project" value="TreeGrafter"/>
</dbReference>
<keyword evidence="7 11" id="KW-0804">Transcription</keyword>
<reference evidence="16" key="1">
    <citation type="submission" date="2021-06" db="EMBL/GenBank/DDBJ databases">
        <authorList>
            <consortium name="DOE Joint Genome Institute"/>
            <person name="Mondo S.J."/>
            <person name="Amses K.R."/>
            <person name="Simmons D.R."/>
            <person name="Longcore J.E."/>
            <person name="Seto K."/>
            <person name="Alves G.H."/>
            <person name="Bonds A.E."/>
            <person name="Quandt C.A."/>
            <person name="Davis W.J."/>
            <person name="Chang Y."/>
            <person name="Letcher P.M."/>
            <person name="Powell M.J."/>
            <person name="Kuo A."/>
            <person name="Labutti K."/>
            <person name="Pangilinan J."/>
            <person name="Andreopoulos W."/>
            <person name="Tritt A."/>
            <person name="Riley R."/>
            <person name="Hundley H."/>
            <person name="Johnson J."/>
            <person name="Lipzen A."/>
            <person name="Barry K."/>
            <person name="Berbee M.L."/>
            <person name="Buchler N.E."/>
            <person name="Grigoriev I.V."/>
            <person name="Spatafora J.W."/>
            <person name="Stajich J.E."/>
            <person name="James T.Y."/>
        </authorList>
    </citation>
    <scope>NUCLEOTIDE SEQUENCE</scope>
    <source>
        <strain evidence="16">AG</strain>
    </source>
</reference>
<evidence type="ECO:0000313" key="17">
    <source>
        <dbReference type="Proteomes" id="UP001206595"/>
    </source>
</evidence>
<dbReference type="Proteomes" id="UP001206595">
    <property type="component" value="Unassembled WGS sequence"/>
</dbReference>
<keyword evidence="8 11" id="KW-0539">Nucleus</keyword>
<organism evidence="16 17">
    <name type="scientific">Umbelopsis ramanniana AG</name>
    <dbReference type="NCBI Taxonomy" id="1314678"/>
    <lineage>
        <taxon>Eukaryota</taxon>
        <taxon>Fungi</taxon>
        <taxon>Fungi incertae sedis</taxon>
        <taxon>Mucoromycota</taxon>
        <taxon>Mucoromycotina</taxon>
        <taxon>Umbelopsidomycetes</taxon>
        <taxon>Umbelopsidales</taxon>
        <taxon>Umbelopsidaceae</taxon>
        <taxon>Umbelopsis</taxon>
    </lineage>
</organism>
<evidence type="ECO:0000256" key="8">
    <source>
        <dbReference type="ARBA" id="ARBA00023242"/>
    </source>
</evidence>
<name>A0AAD5ECX6_UMBRA</name>
<dbReference type="RefSeq" id="XP_051445659.1">
    <property type="nucleotide sequence ID" value="XM_051588292.1"/>
</dbReference>
<keyword evidence="17" id="KW-1185">Reference proteome</keyword>
<dbReference type="Pfam" id="PF06333">
    <property type="entry name" value="Med13_C"/>
    <property type="match status" value="1"/>
</dbReference>
<dbReference type="InterPro" id="IPR021643">
    <property type="entry name" value="Mediator_Med13_N"/>
</dbReference>
<feature type="region of interest" description="Disordered" evidence="12">
    <location>
        <begin position="883"/>
        <end position="979"/>
    </location>
</feature>
<evidence type="ECO:0000259" key="14">
    <source>
        <dbReference type="Pfam" id="PF11597"/>
    </source>
</evidence>
<evidence type="ECO:0000259" key="15">
    <source>
        <dbReference type="Pfam" id="PF18296"/>
    </source>
</evidence>
<feature type="region of interest" description="Disordered" evidence="12">
    <location>
        <begin position="1585"/>
        <end position="1629"/>
    </location>
</feature>
<evidence type="ECO:0000256" key="9">
    <source>
        <dbReference type="ARBA" id="ARBA00025661"/>
    </source>
</evidence>
<evidence type="ECO:0000256" key="2">
    <source>
        <dbReference type="ARBA" id="ARBA00009354"/>
    </source>
</evidence>
<evidence type="ECO:0000256" key="4">
    <source>
        <dbReference type="ARBA" id="ARBA00022491"/>
    </source>
</evidence>
<feature type="compositionally biased region" description="Polar residues" evidence="12">
    <location>
        <begin position="1615"/>
        <end position="1629"/>
    </location>
</feature>
<evidence type="ECO:0000259" key="13">
    <source>
        <dbReference type="Pfam" id="PF06333"/>
    </source>
</evidence>
<feature type="domain" description="Mediator complex subunit Med13 C-terminal" evidence="13">
    <location>
        <begin position="1443"/>
        <end position="1753"/>
    </location>
</feature>
<dbReference type="Pfam" id="PF18296">
    <property type="entry name" value="MID_MedPIWI"/>
    <property type="match status" value="1"/>
</dbReference>
<gene>
    <name evidence="16" type="ORF">K450DRAFT_236656</name>
</gene>
<keyword evidence="5 11" id="KW-0805">Transcription regulation</keyword>
<protein>
    <recommendedName>
        <fullName evidence="3 11">Mediator of RNA polymerase II transcription subunit 13</fullName>
    </recommendedName>
    <alternativeName>
        <fullName evidence="10 11">Mediator complex subunit 13</fullName>
    </alternativeName>
</protein>
<evidence type="ECO:0000256" key="11">
    <source>
        <dbReference type="RuleBase" id="RU364134"/>
    </source>
</evidence>
<comment type="subunit">
    <text evidence="11">Component of the SRB8-11 complex, which itself associates with the Mediator complex.</text>
</comment>
<feature type="compositionally biased region" description="Low complexity" evidence="12">
    <location>
        <begin position="1595"/>
        <end position="1614"/>
    </location>
</feature>
<evidence type="ECO:0000256" key="6">
    <source>
        <dbReference type="ARBA" id="ARBA00023159"/>
    </source>
</evidence>
<evidence type="ECO:0000313" key="16">
    <source>
        <dbReference type="EMBL" id="KAI8580655.1"/>
    </source>
</evidence>
<evidence type="ECO:0000256" key="12">
    <source>
        <dbReference type="SAM" id="MobiDB-lite"/>
    </source>
</evidence>
<dbReference type="InterPro" id="IPR009401">
    <property type="entry name" value="Med13_C"/>
</dbReference>
<dbReference type="Pfam" id="PF11597">
    <property type="entry name" value="Med13_N"/>
    <property type="match status" value="1"/>
</dbReference>
<sequence>MVSDASLTNILQVSGILQIRLRVYQHVCKRQELTSYKEKKSESYEGDSEREEPSNVPLIAGYRSIMRANIPAFWRTLDVKEDNEEDETANDAEENIRVELWVFWIDDKHTGIVDRNPYLNELEEVKVTSFSWENIFAATTSPTTSPISPVAKANATPNTSLTQDYRFFIKAVRNLICLKMVNKGTIPLGDFFIYPTLSNVNVMDGVLTTESTNTSTTSCADQTLPSCTFNLYLTSTNLIFQPVIRRLRIRRLRRTDFLSDRSKTVLLAPLGLAATLKSSTADLSAQTEDALLWDWASMLNIPYENLTKTTAFDASMSALVMVQCGEEVFPYPSALIFVSTSTKFTPSSISGLDGLGFRNHGLIEEMSEKYNRWAWEERIAEIAIKKGAEEAFGTGAFTNAPNDRKNDVQARFNASFQTLPTPTESLVQTRQIDFELTQKTHPRFTVDFWDFTNPTAHVTSTVLNHASMPDPFGSPTLLQNVMTETVSSNVLMTPKVSRTPRRSTGTYNSGKLQPTISHTWEVQQPNSKDFMAQLNAGLDMNQHLARKQEHPDGIYPNVSSYPYVSQTPTAEIKTEVLAFSGASIPTAQPKAATTAQDLSGLQITMNEPAATDITGGHFAPTTTGMPMNLGAPDSAAGSNYPSPHDHLGGGNADMSFGMDNLGGYDQMVYGLSSAWEEGVGDMDNFDLDVTEEDFDFFESTPTTKSRPTGKSIASVSAPPPTSLTSAVSNPVSSLPPNALDAPIMTDLNLSAGDVEKHENLDLDELLMATNGFLDDPMKAESDLNMDPAIVTSQVESVSIEQENIIDNGTVLESNLATDVKEEEQNSDANITSIIEQDIQQTGEDESILDPDALMPPEFAPLPVTAGVDDAKYYNGGKFVYSPSKKRKKEGGAVGVRRSAYKPDYMPHVRKRTTDGPFKTVDIRNKYNSSEQAKVDATLHPATLNNDAKVIPDDTSLSDSSDDSSSDSSTSSSDTDMEDAEEMIRATSRLDITSGLDRQYLKVLNKVKLMLLAWSAGDYSDKTLLLPTSQQTLRLEESIDYDVPFAQVVTREPLYDRPPEDRHTSDGHMAAVELLCQQAVLGGYPFVGNIAEISQRGGDFIDGESMQVAITRRRNLVQSNCGAVTSVPSLSDEMDNLTSDFKDVLSNIFDFNKTPEYTHLQIGQHPLPTTIGIKGPLNVQQYYELSDTTQTQSKYGKYQVKKRKPVEPNLDMLRPPSVVVGRQDEWIEGSPHMLTFWEKLRLEPYSTKKNIVYFALCPDSDGFESMAIDFFKDLSAVYEICLLGTHHPGVAGDRKRGVVPVPLLDKIDSEDPAGRRLRSYQHAAQRLGATIGNMGQESVYYVIYMINPFSHSSSLLDLSQCFQSLVVAFNTSALGTTFSDKTRPRLVMQLVPVEHVLRPTAFGGYNKFGLKEIAFSVYSKCSMVVERAHQQSRAQDIQSVTELYAPPFVLAKPPPASIQYSTKNAYKDFPSALEHDVTMHIAYTFSLDNRWAIAVWIDARGEMIDFMVQKAENHSRQAEWQLHAIKEIWERTKHLCGRAGFSWKFTIGKLGLMFGNELADWIATVNNEENISILALDYDSPFRVSHESDSTMGAESSNTPSSSSGTPTPETFTPSATPSMNIGSVSTQVTPKSADIFEPESGESHALLVNHRMAYSRRRQLTSSGILLNQDTAEQWMLPLASAYLLQVPVKAPAPSREQFSLETQAIELHLIHMQSTQTAASVLREIVKQYHSLSYLNTASASSNCIPLHFVLVDRLCRLLYTVAA</sequence>
<reference evidence="16" key="2">
    <citation type="journal article" date="2022" name="Proc. Natl. Acad. Sci. U.S.A.">
        <title>Diploid-dominant life cycles characterize the early evolution of Fungi.</title>
        <authorList>
            <person name="Amses K.R."/>
            <person name="Simmons D.R."/>
            <person name="Longcore J.E."/>
            <person name="Mondo S.J."/>
            <person name="Seto K."/>
            <person name="Jeronimo G.H."/>
            <person name="Bonds A.E."/>
            <person name="Quandt C.A."/>
            <person name="Davis W.J."/>
            <person name="Chang Y."/>
            <person name="Federici B.A."/>
            <person name="Kuo A."/>
            <person name="LaButti K."/>
            <person name="Pangilinan J."/>
            <person name="Andreopoulos W."/>
            <person name="Tritt A."/>
            <person name="Riley R."/>
            <person name="Hundley H."/>
            <person name="Johnson J."/>
            <person name="Lipzen A."/>
            <person name="Barry K."/>
            <person name="Lang B.F."/>
            <person name="Cuomo C.A."/>
            <person name="Buchler N.E."/>
            <person name="Grigoriev I.V."/>
            <person name="Spatafora J.W."/>
            <person name="Stajich J.E."/>
            <person name="James T.Y."/>
        </authorList>
    </citation>
    <scope>NUCLEOTIDE SEQUENCE</scope>
    <source>
        <strain evidence="16">AG</strain>
    </source>
</reference>
<keyword evidence="4 11" id="KW-0678">Repressor</keyword>
<comment type="function">
    <text evidence="9 11">Component of the SRB8-11 complex. The SRB8-11 complex is a regulatory module of the Mediator complex which is itself involved in regulation of basal and activated RNA polymerase II-dependent transcription. The SRB8-11 complex may be involved in the transcriptional repression of a subset of genes regulated by Mediator. It may inhibit the association of the Mediator complex with RNA polymerase II to form the holoenzyme complex.</text>
</comment>
<comment type="similarity">
    <text evidence="2 11">Belongs to the Mediator complex subunit 13 family.</text>
</comment>
<evidence type="ECO:0000256" key="7">
    <source>
        <dbReference type="ARBA" id="ARBA00023163"/>
    </source>
</evidence>
<dbReference type="EMBL" id="MU620911">
    <property type="protein sequence ID" value="KAI8580655.1"/>
    <property type="molecule type" value="Genomic_DNA"/>
</dbReference>
<dbReference type="PANTHER" id="PTHR48249">
    <property type="entry name" value="MEDIATOR OF RNA POLYMERASE II TRANSCRIPTION SUBUNIT 13"/>
    <property type="match status" value="1"/>
</dbReference>
<dbReference type="PANTHER" id="PTHR48249:SF3">
    <property type="entry name" value="MEDIATOR OF RNA POLYMERASE II TRANSCRIPTION SUBUNIT 13"/>
    <property type="match status" value="1"/>
</dbReference>
<keyword evidence="6 11" id="KW-0010">Activator</keyword>
<comment type="subcellular location">
    <subcellularLocation>
        <location evidence="1 11">Nucleus</location>
    </subcellularLocation>
</comment>
<feature type="domain" description="Mediator complex subunit Med13 N-terminal" evidence="14">
    <location>
        <begin position="5"/>
        <end position="287"/>
    </location>
</feature>
<feature type="region of interest" description="Disordered" evidence="12">
    <location>
        <begin position="698"/>
        <end position="730"/>
    </location>
</feature>
<dbReference type="InterPro" id="IPR051139">
    <property type="entry name" value="Mediator_complx_sub13"/>
</dbReference>
<feature type="domain" description="MID" evidence="15">
    <location>
        <begin position="1248"/>
        <end position="1420"/>
    </location>
</feature>
<proteinExistence type="inferred from homology"/>
<comment type="caution">
    <text evidence="16">The sequence shown here is derived from an EMBL/GenBank/DDBJ whole genome shotgun (WGS) entry which is preliminary data.</text>
</comment>
<accession>A0AAD5ECX6</accession>
<feature type="compositionally biased region" description="Polar residues" evidence="12">
    <location>
        <begin position="699"/>
        <end position="714"/>
    </location>
</feature>